<organism evidence="2 3">
    <name type="scientific">Nocardia aurantiaca</name>
    <dbReference type="NCBI Taxonomy" id="2675850"/>
    <lineage>
        <taxon>Bacteria</taxon>
        <taxon>Bacillati</taxon>
        <taxon>Actinomycetota</taxon>
        <taxon>Actinomycetes</taxon>
        <taxon>Mycobacteriales</taxon>
        <taxon>Nocardiaceae</taxon>
        <taxon>Nocardia</taxon>
    </lineage>
</organism>
<dbReference type="Proteomes" id="UP000432464">
    <property type="component" value="Unassembled WGS sequence"/>
</dbReference>
<evidence type="ECO:0000313" key="3">
    <source>
        <dbReference type="Proteomes" id="UP000432464"/>
    </source>
</evidence>
<feature type="region of interest" description="Disordered" evidence="1">
    <location>
        <begin position="55"/>
        <end position="108"/>
    </location>
</feature>
<sequence length="108" mass="11013">MPPPALTVLDRAGGWVLMPNLVRVDAVVARIAAAADVQVIAGTVTAATVSEIPARAEEAGEIAGSPSDRDDRRGSVAGPISPRNTGSPPIPPALGSWSCSRHRPDISA</sequence>
<keyword evidence="3" id="KW-1185">Reference proteome</keyword>
<reference evidence="2 3" key="1">
    <citation type="submission" date="2019-11" db="EMBL/GenBank/DDBJ databases">
        <title>Nocardia sp. nov. CT2-14 isolated from soil.</title>
        <authorList>
            <person name="Kanchanasin P."/>
            <person name="Tanasupawat S."/>
            <person name="Yuki M."/>
            <person name="Kudo T."/>
        </authorList>
    </citation>
    <scope>NUCLEOTIDE SEQUENCE [LARGE SCALE GENOMIC DNA]</scope>
    <source>
        <strain evidence="2 3">CT2-14</strain>
    </source>
</reference>
<evidence type="ECO:0000256" key="1">
    <source>
        <dbReference type="SAM" id="MobiDB-lite"/>
    </source>
</evidence>
<gene>
    <name evidence="2" type="ORF">GLP40_19520</name>
</gene>
<dbReference type="RefSeq" id="WP_154789425.1">
    <property type="nucleotide sequence ID" value="NZ_WMBB01000009.1"/>
</dbReference>
<name>A0A6I3KZM4_9NOCA</name>
<dbReference type="EMBL" id="WMBB01000009">
    <property type="protein sequence ID" value="MTE14951.1"/>
    <property type="molecule type" value="Genomic_DNA"/>
</dbReference>
<dbReference type="AlphaFoldDB" id="A0A6I3KZM4"/>
<evidence type="ECO:0000313" key="2">
    <source>
        <dbReference type="EMBL" id="MTE14951.1"/>
    </source>
</evidence>
<protein>
    <submittedName>
        <fullName evidence="2">Uncharacterized protein</fullName>
    </submittedName>
</protein>
<proteinExistence type="predicted"/>
<comment type="caution">
    <text evidence="2">The sequence shown here is derived from an EMBL/GenBank/DDBJ whole genome shotgun (WGS) entry which is preliminary data.</text>
</comment>
<accession>A0A6I3KZM4</accession>